<protein>
    <submittedName>
        <fullName evidence="1">Uncharacterized protein</fullName>
    </submittedName>
</protein>
<accession>A0A5J6DAT7</accession>
<name>A0A5J6DAT7_9CAUD</name>
<keyword evidence="2" id="KW-1185">Reference proteome</keyword>
<organism evidence="1 2">
    <name type="scientific">Erwinia phage pEp_SNUABM_01</name>
    <dbReference type="NCBI Taxonomy" id="2601643"/>
    <lineage>
        <taxon>Viruses</taxon>
        <taxon>Duplodnaviria</taxon>
        <taxon>Heunggongvirae</taxon>
        <taxon>Uroviricota</taxon>
        <taxon>Caudoviricetes</taxon>
        <taxon>Vequintavirinae</taxon>
        <taxon>Henunavirus</taxon>
        <taxon>Henunavirus SNUABM01</taxon>
    </lineage>
</organism>
<sequence length="49" mass="5504">MALTTEIPEHLVDYCPHIVGDLRHGGFAVDIIAYEPTMQGITMSLFLTW</sequence>
<reference evidence="1 2" key="1">
    <citation type="submission" date="2019-07" db="EMBL/GenBank/DDBJ databases">
        <title>Complete genome sequence of bacteriophages infecting Erwinia pyrifoliae.</title>
        <authorList>
            <person name="Kim S.G."/>
            <person name="Park S.C."/>
        </authorList>
    </citation>
    <scope>NUCLEOTIDE SEQUENCE [LARGE SCALE GENOMIC DNA]</scope>
</reference>
<evidence type="ECO:0000313" key="2">
    <source>
        <dbReference type="Proteomes" id="UP000326545"/>
    </source>
</evidence>
<dbReference type="EMBL" id="MN184887">
    <property type="protein sequence ID" value="QEQ95002.1"/>
    <property type="molecule type" value="Genomic_DNA"/>
</dbReference>
<dbReference type="Proteomes" id="UP000326545">
    <property type="component" value="Segment"/>
</dbReference>
<evidence type="ECO:0000313" key="1">
    <source>
        <dbReference type="EMBL" id="QEQ95002.1"/>
    </source>
</evidence>
<proteinExistence type="predicted"/>
<gene>
    <name evidence="1" type="ORF">pEpSNUABM01_176</name>
</gene>